<sequence length="327" mass="37344">RDNMSKLLFFILLACMNVMNIWCIGSGRLTNNERYCVSQPYKPGGGIKTVQEVVAPEVTLKTNSFLGVIAKGAKNTGDAGKIAPKVTAEFAKFGKFFKTASKMAPWLGALSGALGFIGKAPSAQDAVDAVNVAFKKFAQEITKRMNEMKGYVDDRIMQTESEWVRRQYHALLNGWADCVVIYHKESEVNECQRRAFLSIRRDRSHFMLFKGKSPNHQELKRLEFQFVTIREYSFLTLLVLRSLIDSLKAEKGKMKDYVRILKLGMVIPEELADYAKFINNQILDFYDKQTKAICRDTFTCTKLNHFYGKTIFGQQKENPHNRNLECK</sequence>
<dbReference type="OrthoDB" id="5987785at2759"/>
<keyword evidence="1" id="KW-0732">Signal</keyword>
<protein>
    <recommendedName>
        <fullName evidence="4">Secreted protein</fullName>
    </recommendedName>
</protein>
<feature type="signal peptide" evidence="1">
    <location>
        <begin position="1"/>
        <end position="23"/>
    </location>
</feature>
<dbReference type="EnsemblMetazoa" id="CLYHEMT010067.1">
    <property type="protein sequence ID" value="CLYHEMP010067.1"/>
    <property type="gene ID" value="CLYHEMG010067"/>
</dbReference>
<reference evidence="2" key="1">
    <citation type="submission" date="2021-01" db="UniProtKB">
        <authorList>
            <consortium name="EnsemblMetazoa"/>
        </authorList>
    </citation>
    <scope>IDENTIFICATION</scope>
</reference>
<keyword evidence="3" id="KW-1185">Reference proteome</keyword>
<evidence type="ECO:0000256" key="1">
    <source>
        <dbReference type="SAM" id="SignalP"/>
    </source>
</evidence>
<evidence type="ECO:0000313" key="2">
    <source>
        <dbReference type="EnsemblMetazoa" id="CLYHEMP010067.1"/>
    </source>
</evidence>
<dbReference type="AlphaFoldDB" id="A0A7M5V5B9"/>
<feature type="chain" id="PRO_5029567000" description="Secreted protein" evidence="1">
    <location>
        <begin position="24"/>
        <end position="327"/>
    </location>
</feature>
<accession>A0A7M5V5B9</accession>
<dbReference type="Proteomes" id="UP000594262">
    <property type="component" value="Unplaced"/>
</dbReference>
<organism evidence="2 3">
    <name type="scientific">Clytia hemisphaerica</name>
    <dbReference type="NCBI Taxonomy" id="252671"/>
    <lineage>
        <taxon>Eukaryota</taxon>
        <taxon>Metazoa</taxon>
        <taxon>Cnidaria</taxon>
        <taxon>Hydrozoa</taxon>
        <taxon>Hydroidolina</taxon>
        <taxon>Leptothecata</taxon>
        <taxon>Obeliida</taxon>
        <taxon>Clytiidae</taxon>
        <taxon>Clytia</taxon>
    </lineage>
</organism>
<name>A0A7M5V5B9_9CNID</name>
<proteinExistence type="predicted"/>
<evidence type="ECO:0000313" key="3">
    <source>
        <dbReference type="Proteomes" id="UP000594262"/>
    </source>
</evidence>
<evidence type="ECO:0008006" key="4">
    <source>
        <dbReference type="Google" id="ProtNLM"/>
    </source>
</evidence>